<feature type="compositionally biased region" description="Polar residues" evidence="6">
    <location>
        <begin position="27"/>
        <end position="42"/>
    </location>
</feature>
<dbReference type="GO" id="GO:0005694">
    <property type="term" value="C:chromosome"/>
    <property type="evidence" value="ECO:0007669"/>
    <property type="project" value="UniProtKB-SubCell"/>
</dbReference>
<dbReference type="InterPro" id="IPR051294">
    <property type="entry name" value="HORMA_MeioticProgression"/>
</dbReference>
<evidence type="ECO:0000256" key="1">
    <source>
        <dbReference type="ARBA" id="ARBA00004123"/>
    </source>
</evidence>
<keyword evidence="4" id="KW-0539">Nucleus</keyword>
<feature type="compositionally biased region" description="Polar residues" evidence="6">
    <location>
        <begin position="584"/>
        <end position="600"/>
    </location>
</feature>
<dbReference type="Gene3D" id="3.30.40.10">
    <property type="entry name" value="Zinc/RING finger domain, C3HC4 (zinc finger)"/>
    <property type="match status" value="1"/>
</dbReference>
<feature type="compositionally biased region" description="Basic residues" evidence="6">
    <location>
        <begin position="689"/>
        <end position="699"/>
    </location>
</feature>
<sequence>MVRILFAGQDAAASVQQTLSRPVDSKSAPTTAQSKTQNGVQRRSNLAAEEQLSLKQQQSLEMVQIMLHVSIGTLFYLREFLPLACFDDRDLKQALRENKFSYREFINGKDRSDKSAGTRELAFGQGKRGQPLKIIIRHSDPKADMLLDVLEHGIFDALNKKVLEAIQLNVLVDKEAPSNVLESYTFSFKYSGRPGDVDSRLESLCLDPVGCVADMKSAQTARMDKRNLAIHLFYTDSCPREYDPPGFSAGEGYSLNYPLTENWKRESQSCGIMNSGFHTVGLKVTSLKWTGPDPEGLETPPKIPEQIEYRDTVSRFADMGFEDEENGPGGRNESGSFNEATQDIAEREKLQRMIPTQRMSPTPDSDLVPTQPVNPIAALGRDGKASDKESVILSANKAAEINKYIKPNIMENASPQSRPIRCQCAWDGEEPEMIECSFCHSRQHLLCYGYRNSDDSKIPDIHACYQCLLGQSEPQLLREMHTLVLLRRALGIILTEGFQNKISVFSQRLHCNGNTVLQITDLLKKRGFIQPTHGYKRKGFPQSGLPKYHIPHSEEVNQKIQNEVFDPLVKIGHHYSIRVVDESTGMSKTIQPGISSSPNSQDEDISMDGPGMGEQTQEPNDSLQTPQMTTRKRKQTNSAQSSDIIKASQSEHTYQKDDNLPDLQNTSLDTTGPETPSSHQTSLEGGVRRSGRKRRRISNYKRLIDVGVASSSDEESNYRRR</sequence>
<dbReference type="PANTHER" id="PTHR48225:SF7">
    <property type="entry name" value="MEIOSIS-SPECIFIC PROTEIN HOP1"/>
    <property type="match status" value="1"/>
</dbReference>
<evidence type="ECO:0000256" key="5">
    <source>
        <dbReference type="ARBA" id="ARBA00023254"/>
    </source>
</evidence>
<keyword evidence="9" id="KW-1185">Reference proteome</keyword>
<comment type="caution">
    <text evidence="8">The sequence shown here is derived from an EMBL/GenBank/DDBJ whole genome shotgun (WGS) entry which is preliminary data.</text>
</comment>
<feature type="compositionally biased region" description="Polar residues" evidence="6">
    <location>
        <begin position="636"/>
        <end position="652"/>
    </location>
</feature>
<dbReference type="InterPro" id="IPR003511">
    <property type="entry name" value="HORMA_dom"/>
</dbReference>
<dbReference type="Proteomes" id="UP000266188">
    <property type="component" value="Unassembled WGS sequence"/>
</dbReference>
<dbReference type="GO" id="GO:0005634">
    <property type="term" value="C:nucleus"/>
    <property type="evidence" value="ECO:0007669"/>
    <property type="project" value="UniProtKB-SubCell"/>
</dbReference>
<dbReference type="InterPro" id="IPR036570">
    <property type="entry name" value="HORMA_dom_sf"/>
</dbReference>
<evidence type="ECO:0000256" key="2">
    <source>
        <dbReference type="ARBA" id="ARBA00004286"/>
    </source>
</evidence>
<feature type="compositionally biased region" description="Polar residues" evidence="6">
    <location>
        <begin position="662"/>
        <end position="683"/>
    </location>
</feature>
<evidence type="ECO:0000259" key="7">
    <source>
        <dbReference type="PROSITE" id="PS50815"/>
    </source>
</evidence>
<dbReference type="InterPro" id="IPR013083">
    <property type="entry name" value="Znf_RING/FYVE/PHD"/>
</dbReference>
<reference evidence="9" key="1">
    <citation type="submission" date="2017-02" db="EMBL/GenBank/DDBJ databases">
        <authorList>
            <person name="Tafer H."/>
            <person name="Lopandic K."/>
        </authorList>
    </citation>
    <scope>NUCLEOTIDE SEQUENCE [LARGE SCALE GENOMIC DNA]</scope>
    <source>
        <strain evidence="9">CBS 366.77</strain>
    </source>
</reference>
<organism evidence="8 9">
    <name type="scientific">Aspergillus sclerotialis</name>
    <dbReference type="NCBI Taxonomy" id="2070753"/>
    <lineage>
        <taxon>Eukaryota</taxon>
        <taxon>Fungi</taxon>
        <taxon>Dikarya</taxon>
        <taxon>Ascomycota</taxon>
        <taxon>Pezizomycotina</taxon>
        <taxon>Eurotiomycetes</taxon>
        <taxon>Eurotiomycetidae</taxon>
        <taxon>Eurotiales</taxon>
        <taxon>Aspergillaceae</taxon>
        <taxon>Aspergillus</taxon>
        <taxon>Aspergillus subgen. Polypaecilum</taxon>
    </lineage>
</organism>
<keyword evidence="3" id="KW-0158">Chromosome</keyword>
<dbReference type="SUPFAM" id="SSF57903">
    <property type="entry name" value="FYVE/PHD zinc finger"/>
    <property type="match status" value="1"/>
</dbReference>
<gene>
    <name evidence="8" type="ORF">PHISCL_07641</name>
</gene>
<comment type="subcellular location">
    <subcellularLocation>
        <location evidence="2">Chromosome</location>
    </subcellularLocation>
    <subcellularLocation>
        <location evidence="1">Nucleus</location>
    </subcellularLocation>
</comment>
<evidence type="ECO:0000313" key="8">
    <source>
        <dbReference type="EMBL" id="RJE20030.1"/>
    </source>
</evidence>
<dbReference type="Gene3D" id="3.30.900.10">
    <property type="entry name" value="HORMA domain"/>
    <property type="match status" value="2"/>
</dbReference>
<name>A0A3A2ZBP0_9EURO</name>
<evidence type="ECO:0000256" key="4">
    <source>
        <dbReference type="ARBA" id="ARBA00023242"/>
    </source>
</evidence>
<keyword evidence="5" id="KW-0469">Meiosis</keyword>
<feature type="region of interest" description="Disordered" evidence="6">
    <location>
        <begin position="17"/>
        <end position="42"/>
    </location>
</feature>
<feature type="compositionally biased region" description="Polar residues" evidence="6">
    <location>
        <begin position="614"/>
        <end position="629"/>
    </location>
</feature>
<proteinExistence type="predicted"/>
<dbReference type="Pfam" id="PF02301">
    <property type="entry name" value="HORMA"/>
    <property type="match status" value="2"/>
</dbReference>
<dbReference type="GO" id="GO:0007130">
    <property type="term" value="P:synaptonemal complex assembly"/>
    <property type="evidence" value="ECO:0007669"/>
    <property type="project" value="TreeGrafter"/>
</dbReference>
<feature type="domain" description="HORMA" evidence="7">
    <location>
        <begin position="57"/>
        <end position="284"/>
    </location>
</feature>
<dbReference type="PROSITE" id="PS50815">
    <property type="entry name" value="HORMA"/>
    <property type="match status" value="1"/>
</dbReference>
<dbReference type="GO" id="GO:0051598">
    <property type="term" value="P:meiotic recombination checkpoint signaling"/>
    <property type="evidence" value="ECO:0007669"/>
    <property type="project" value="TreeGrafter"/>
</dbReference>
<evidence type="ECO:0000256" key="6">
    <source>
        <dbReference type="SAM" id="MobiDB-lite"/>
    </source>
</evidence>
<dbReference type="OrthoDB" id="1928087at2759"/>
<dbReference type="AlphaFoldDB" id="A0A3A2ZBP0"/>
<evidence type="ECO:0000313" key="9">
    <source>
        <dbReference type="Proteomes" id="UP000266188"/>
    </source>
</evidence>
<accession>A0A3A2ZBP0</accession>
<dbReference type="InterPro" id="IPR011011">
    <property type="entry name" value="Znf_FYVE_PHD"/>
</dbReference>
<protein>
    <submittedName>
        <fullName evidence="8">Meiosis specific protein Hop1</fullName>
    </submittedName>
</protein>
<dbReference type="PANTHER" id="PTHR48225">
    <property type="entry name" value="HORMA DOMAIN-CONTAINING PROTEIN 1"/>
    <property type="match status" value="1"/>
</dbReference>
<dbReference type="STRING" id="2070753.A0A3A2ZBP0"/>
<dbReference type="EMBL" id="MVGC01000346">
    <property type="protein sequence ID" value="RJE20030.1"/>
    <property type="molecule type" value="Genomic_DNA"/>
</dbReference>
<evidence type="ECO:0000256" key="3">
    <source>
        <dbReference type="ARBA" id="ARBA00022454"/>
    </source>
</evidence>
<feature type="region of interest" description="Disordered" evidence="6">
    <location>
        <begin position="583"/>
        <end position="721"/>
    </location>
</feature>